<comment type="caution">
    <text evidence="2">The sequence shown here is derived from an EMBL/GenBank/DDBJ whole genome shotgun (WGS) entry which is preliminary data.</text>
</comment>
<feature type="transmembrane region" description="Helical" evidence="1">
    <location>
        <begin position="12"/>
        <end position="35"/>
    </location>
</feature>
<accession>G5K5A0</accession>
<keyword evidence="1" id="KW-0472">Membrane</keyword>
<evidence type="ECO:0000313" key="3">
    <source>
        <dbReference type="Proteomes" id="UP000003330"/>
    </source>
</evidence>
<gene>
    <name evidence="2" type="ORF">STRIC_1994</name>
</gene>
<keyword evidence="1" id="KW-1133">Transmembrane helix</keyword>
<feature type="transmembrane region" description="Helical" evidence="1">
    <location>
        <begin position="47"/>
        <end position="68"/>
    </location>
</feature>
<dbReference type="AlphaFoldDB" id="G5K5A0"/>
<evidence type="ECO:0000313" key="2">
    <source>
        <dbReference type="EMBL" id="EHI69074.1"/>
    </source>
</evidence>
<keyword evidence="1" id="KW-0812">Transmembrane</keyword>
<reference evidence="2 3" key="1">
    <citation type="journal article" date="2014" name="Int. J. Syst. Evol. Microbiol.">
        <title>Phylogenomics and the dynamic genome evolution of the genus Streptococcus.</title>
        <authorList>
            <consortium name="The Broad Institute Genome Sequencing Platform"/>
            <person name="Richards V.P."/>
            <person name="Palmer S.R."/>
            <person name="Pavinski Bitar P.D."/>
            <person name="Qin X."/>
            <person name="Weinstock G.M."/>
            <person name="Highlander S.K."/>
            <person name="Town C.D."/>
            <person name="Burne R.A."/>
            <person name="Stanhope M.J."/>
        </authorList>
    </citation>
    <scope>NUCLEOTIDE SEQUENCE [LARGE SCALE GENOMIC DNA]</scope>
    <source>
        <strain evidence="2 3">707-05</strain>
    </source>
</reference>
<organism evidence="2 3">
    <name type="scientific">Streptococcus ictaluri 707-05</name>
    <dbReference type="NCBI Taxonomy" id="764299"/>
    <lineage>
        <taxon>Bacteria</taxon>
        <taxon>Bacillati</taxon>
        <taxon>Bacillota</taxon>
        <taxon>Bacilli</taxon>
        <taxon>Lactobacillales</taxon>
        <taxon>Streptococcaceae</taxon>
        <taxon>Streptococcus</taxon>
    </lineage>
</organism>
<sequence length="96" mass="11166">MKQFLKDTNWIQIGLVLALSFLLMMASDLLGYLFIPEISESNPYWYTFMSYFNFISMWAGVLLVVYSFPSEHFMKKAIVKNSKGNTYALLLWGALF</sequence>
<proteinExistence type="predicted"/>
<dbReference type="RefSeq" id="WP_008090048.1">
    <property type="nucleotide sequence ID" value="NZ_AEUX02000007.1"/>
</dbReference>
<dbReference type="Proteomes" id="UP000003330">
    <property type="component" value="Unassembled WGS sequence"/>
</dbReference>
<protein>
    <submittedName>
        <fullName evidence="2">Uncharacterized protein</fullName>
    </submittedName>
</protein>
<name>G5K5A0_9STRE</name>
<dbReference type="EMBL" id="AEUX02000007">
    <property type="protein sequence ID" value="EHI69074.1"/>
    <property type="molecule type" value="Genomic_DNA"/>
</dbReference>
<keyword evidence="3" id="KW-1185">Reference proteome</keyword>
<dbReference type="STRING" id="764299.STRIC_1994"/>
<evidence type="ECO:0000256" key="1">
    <source>
        <dbReference type="SAM" id="Phobius"/>
    </source>
</evidence>